<dbReference type="EC" id="2.7.6.2" evidence="5"/>
<protein>
    <recommendedName>
        <fullName evidence="5">Thiamine diphosphokinase</fullName>
        <ecNumber evidence="5">2.7.6.2</ecNumber>
    </recommendedName>
</protein>
<keyword evidence="1" id="KW-0808">Transferase</keyword>
<dbReference type="SMART" id="SM00983">
    <property type="entry name" value="TPK_B1_binding"/>
    <property type="match status" value="1"/>
</dbReference>
<dbReference type="SUPFAM" id="SSF63999">
    <property type="entry name" value="Thiamin pyrophosphokinase, catalytic domain"/>
    <property type="match status" value="1"/>
</dbReference>
<dbReference type="NCBIfam" id="TIGR01378">
    <property type="entry name" value="thi_PPkinase"/>
    <property type="match status" value="1"/>
</dbReference>
<dbReference type="SUPFAM" id="SSF63862">
    <property type="entry name" value="Thiamin pyrophosphokinase, substrate-binding domain"/>
    <property type="match status" value="1"/>
</dbReference>
<dbReference type="STRING" id="118967.SAMN02745191_1528"/>
<evidence type="ECO:0000313" key="7">
    <source>
        <dbReference type="EMBL" id="SJZ75758.1"/>
    </source>
</evidence>
<reference evidence="8" key="1">
    <citation type="submission" date="2017-02" db="EMBL/GenBank/DDBJ databases">
        <authorList>
            <person name="Varghese N."/>
            <person name="Submissions S."/>
        </authorList>
    </citation>
    <scope>NUCLEOTIDE SEQUENCE [LARGE SCALE GENOMIC DNA]</scope>
    <source>
        <strain evidence="8">ATCC 25662</strain>
    </source>
</reference>
<dbReference type="GO" id="GO:0005524">
    <property type="term" value="F:ATP binding"/>
    <property type="evidence" value="ECO:0007669"/>
    <property type="project" value="UniProtKB-KW"/>
</dbReference>
<dbReference type="GO" id="GO:0016301">
    <property type="term" value="F:kinase activity"/>
    <property type="evidence" value="ECO:0007669"/>
    <property type="project" value="UniProtKB-KW"/>
</dbReference>
<dbReference type="InterPro" id="IPR053149">
    <property type="entry name" value="TPK"/>
</dbReference>
<dbReference type="GO" id="GO:0004788">
    <property type="term" value="F:thiamine diphosphokinase activity"/>
    <property type="evidence" value="ECO:0007669"/>
    <property type="project" value="UniProtKB-UniRule"/>
</dbReference>
<dbReference type="GO" id="GO:0030975">
    <property type="term" value="F:thiamine binding"/>
    <property type="evidence" value="ECO:0007669"/>
    <property type="project" value="InterPro"/>
</dbReference>
<keyword evidence="8" id="KW-1185">Reference proteome</keyword>
<evidence type="ECO:0000259" key="6">
    <source>
        <dbReference type="SMART" id="SM00983"/>
    </source>
</evidence>
<dbReference type="AlphaFoldDB" id="A0A1T4NA71"/>
<dbReference type="InterPro" id="IPR007371">
    <property type="entry name" value="TPK_catalytic"/>
</dbReference>
<dbReference type="Pfam" id="PF04263">
    <property type="entry name" value="TPK_catalytic"/>
    <property type="match status" value="1"/>
</dbReference>
<dbReference type="Pfam" id="PF04265">
    <property type="entry name" value="TPK_B1_binding"/>
    <property type="match status" value="1"/>
</dbReference>
<dbReference type="CDD" id="cd07995">
    <property type="entry name" value="TPK"/>
    <property type="match status" value="1"/>
</dbReference>
<dbReference type="GO" id="GO:0009229">
    <property type="term" value="P:thiamine diphosphate biosynthetic process"/>
    <property type="evidence" value="ECO:0007669"/>
    <property type="project" value="InterPro"/>
</dbReference>
<name>A0A1T4NA71_9FIRM</name>
<dbReference type="EMBL" id="FUWY01000004">
    <property type="protein sequence ID" value="SJZ75758.1"/>
    <property type="molecule type" value="Genomic_DNA"/>
</dbReference>
<dbReference type="RefSeq" id="WP_078711929.1">
    <property type="nucleotide sequence ID" value="NZ_FUWY01000004.1"/>
</dbReference>
<dbReference type="OrthoDB" id="1132102at2"/>
<dbReference type="GO" id="GO:0006772">
    <property type="term" value="P:thiamine metabolic process"/>
    <property type="evidence" value="ECO:0007669"/>
    <property type="project" value="UniProtKB-UniRule"/>
</dbReference>
<dbReference type="InterPro" id="IPR006282">
    <property type="entry name" value="Thi_PPkinase"/>
</dbReference>
<evidence type="ECO:0000313" key="8">
    <source>
        <dbReference type="Proteomes" id="UP000243297"/>
    </source>
</evidence>
<keyword evidence="4" id="KW-0067">ATP-binding</keyword>
<accession>A0A1T4NA71</accession>
<dbReference type="Gene3D" id="3.40.50.10240">
    <property type="entry name" value="Thiamin pyrophosphokinase, catalytic domain"/>
    <property type="match status" value="1"/>
</dbReference>
<evidence type="ECO:0000256" key="5">
    <source>
        <dbReference type="NCBIfam" id="TIGR01378"/>
    </source>
</evidence>
<sequence>MLSKAILVANIKTEIKQEEADYIGIDKGALHLAKLNIPMVVAIGDFDSIMEEEKHLVYKMSNEVIQLKPMKDFSDSQAAIEECKKRGYQEIIFYGGLGKRYDHHYVNVGLLMNEELNLKLIDECNLMFVLNKGEHVVEKKGYRYLSLFAIEDAVVTFSDVKYPLHEYFMSTKNLIGLSNEIEGEVAKIVVHSGKLLCMQTND</sequence>
<keyword evidence="3 7" id="KW-0418">Kinase</keyword>
<evidence type="ECO:0000256" key="3">
    <source>
        <dbReference type="ARBA" id="ARBA00022777"/>
    </source>
</evidence>
<dbReference type="InterPro" id="IPR007373">
    <property type="entry name" value="Thiamin_PyroPKinase_B1-bd"/>
</dbReference>
<keyword evidence="2" id="KW-0547">Nucleotide-binding</keyword>
<dbReference type="InterPro" id="IPR036371">
    <property type="entry name" value="TPK_B1-bd_sf"/>
</dbReference>
<dbReference type="PANTHER" id="PTHR41299">
    <property type="entry name" value="THIAMINE PYROPHOSPHOKINASE"/>
    <property type="match status" value="1"/>
</dbReference>
<dbReference type="InterPro" id="IPR036759">
    <property type="entry name" value="TPK_catalytic_sf"/>
</dbReference>
<evidence type="ECO:0000256" key="2">
    <source>
        <dbReference type="ARBA" id="ARBA00022741"/>
    </source>
</evidence>
<evidence type="ECO:0000256" key="1">
    <source>
        <dbReference type="ARBA" id="ARBA00022679"/>
    </source>
</evidence>
<evidence type="ECO:0000256" key="4">
    <source>
        <dbReference type="ARBA" id="ARBA00022840"/>
    </source>
</evidence>
<dbReference type="Proteomes" id="UP000243297">
    <property type="component" value="Unassembled WGS sequence"/>
</dbReference>
<feature type="domain" description="Thiamin pyrophosphokinase thiamin-binding" evidence="6">
    <location>
        <begin position="133"/>
        <end position="196"/>
    </location>
</feature>
<proteinExistence type="predicted"/>
<gene>
    <name evidence="7" type="ORF">SAMN02745191_1528</name>
</gene>
<dbReference type="PANTHER" id="PTHR41299:SF1">
    <property type="entry name" value="THIAMINE PYROPHOSPHOKINASE"/>
    <property type="match status" value="1"/>
</dbReference>
<organism evidence="7 8">
    <name type="scientific">Anaerorhabdus furcosa</name>
    <dbReference type="NCBI Taxonomy" id="118967"/>
    <lineage>
        <taxon>Bacteria</taxon>
        <taxon>Bacillati</taxon>
        <taxon>Bacillota</taxon>
        <taxon>Erysipelotrichia</taxon>
        <taxon>Erysipelotrichales</taxon>
        <taxon>Erysipelotrichaceae</taxon>
        <taxon>Anaerorhabdus</taxon>
    </lineage>
</organism>